<dbReference type="HOGENOM" id="CLU_040460_5_0_9"/>
<keyword evidence="6" id="KW-1185">Reference proteome</keyword>
<organism evidence="5 6">
    <name type="scientific">Lactobacillus ultunensis DSM 16047</name>
    <dbReference type="NCBI Taxonomy" id="525365"/>
    <lineage>
        <taxon>Bacteria</taxon>
        <taxon>Bacillati</taxon>
        <taxon>Bacillota</taxon>
        <taxon>Bacilli</taxon>
        <taxon>Lactobacillales</taxon>
        <taxon>Lactobacillaceae</taxon>
        <taxon>Lactobacillus</taxon>
    </lineage>
</organism>
<evidence type="ECO:0000313" key="6">
    <source>
        <dbReference type="Proteomes" id="UP000005583"/>
    </source>
</evidence>
<dbReference type="eggNOG" id="COG3177">
    <property type="taxonomic scope" value="Bacteria"/>
</dbReference>
<keyword evidence="2" id="KW-0547">Nucleotide-binding</keyword>
<dbReference type="AlphaFoldDB" id="C2EPI0"/>
<proteinExistence type="predicted"/>
<dbReference type="EMBL" id="ACGU01000070">
    <property type="protein sequence ID" value="EEJ71556.1"/>
    <property type="molecule type" value="Genomic_DNA"/>
</dbReference>
<dbReference type="PANTHER" id="PTHR13504:SF38">
    <property type="entry name" value="FIDO DOMAIN-CONTAINING PROTEIN"/>
    <property type="match status" value="1"/>
</dbReference>
<feature type="binding site" evidence="2">
    <location>
        <begin position="164"/>
        <end position="171"/>
    </location>
    <ligand>
        <name>ATP</name>
        <dbReference type="ChEBI" id="CHEBI:30616"/>
    </ligand>
</feature>
<dbReference type="InterPro" id="IPR003812">
    <property type="entry name" value="Fido"/>
</dbReference>
<dbReference type="InterPro" id="IPR036597">
    <property type="entry name" value="Fido-like_dom_sf"/>
</dbReference>
<comment type="caution">
    <text evidence="5">The sequence shown here is derived from an EMBL/GenBank/DDBJ whole genome shotgun (WGS) entry which is preliminary data.</text>
</comment>
<sequence>MLHYSPEYIDDVLVRFAYHSNAIEGNSLTRGQTESVILNDTVTSVGYKGVKLRDVYEASNQKDAFYAMLDMAANNMELNVTNILKLQFELTKNTIGTAGKFKQNENMILGADFPTSSVAQTPIDVSQWAANTNYQLENSANDDEFIENLMAAHIAFERIHPFEDGNGRTGRELINFELAKRELPFLVIAKEDKAQYIAYEADQDAKHLAEYAKKRMAEEKQRYEVFEKNYRAQKDFEKKHQD</sequence>
<dbReference type="OrthoDB" id="9813719at2"/>
<feature type="site" description="Important for autoinhibition of adenylyltransferase activity" evidence="3">
    <location>
        <position position="24"/>
    </location>
</feature>
<name>C2EPI0_9LACO</name>
<evidence type="ECO:0000256" key="2">
    <source>
        <dbReference type="PIRSR" id="PIRSR640198-2"/>
    </source>
</evidence>
<evidence type="ECO:0000313" key="5">
    <source>
        <dbReference type="EMBL" id="EEJ71556.1"/>
    </source>
</evidence>
<dbReference type="InterPro" id="IPR040198">
    <property type="entry name" value="Fido_containing"/>
</dbReference>
<reference evidence="5 6" key="1">
    <citation type="submission" date="2009-01" db="EMBL/GenBank/DDBJ databases">
        <authorList>
            <person name="Qin X."/>
            <person name="Bachman B."/>
            <person name="Battles P."/>
            <person name="Bell A."/>
            <person name="Bess C."/>
            <person name="Bickham C."/>
            <person name="Chaboub L."/>
            <person name="Chen D."/>
            <person name="Coyle M."/>
            <person name="Deiros D.R."/>
            <person name="Dinh H."/>
            <person name="Forbes L."/>
            <person name="Fowler G."/>
            <person name="Francisco L."/>
            <person name="Fu Q."/>
            <person name="Gubbala S."/>
            <person name="Hale W."/>
            <person name="Han Y."/>
            <person name="Hemphill L."/>
            <person name="Highlander S.K."/>
            <person name="Hirani K."/>
            <person name="Hogues M."/>
            <person name="Jackson L."/>
            <person name="Jakkamsetti A."/>
            <person name="Javaid M."/>
            <person name="Jiang H."/>
            <person name="Korchina V."/>
            <person name="Kovar C."/>
            <person name="Lara F."/>
            <person name="Lee S."/>
            <person name="Mata R."/>
            <person name="Mathew T."/>
            <person name="Moen C."/>
            <person name="Morales K."/>
            <person name="Munidasa M."/>
            <person name="Nazareth L."/>
            <person name="Ngo R."/>
            <person name="Nguyen L."/>
            <person name="Okwuonu G."/>
            <person name="Ongeri F."/>
            <person name="Patil S."/>
            <person name="Petrosino J."/>
            <person name="Pham C."/>
            <person name="Pham P."/>
            <person name="Pu L.-L."/>
            <person name="Puazo M."/>
            <person name="Raj R."/>
            <person name="Reid J."/>
            <person name="Rouhana J."/>
            <person name="Saada N."/>
            <person name="Shang Y."/>
            <person name="Simmons D."/>
            <person name="Thornton R."/>
            <person name="Warren J."/>
            <person name="Weissenberger G."/>
            <person name="Zhang J."/>
            <person name="Zhang L."/>
            <person name="Zhou C."/>
            <person name="Zhu D."/>
            <person name="Muzny D."/>
            <person name="Worley K."/>
            <person name="Gibbs R."/>
        </authorList>
    </citation>
    <scope>NUCLEOTIDE SEQUENCE [LARGE SCALE GENOMIC DNA]</scope>
    <source>
        <strain evidence="5 6">DSM 16047</strain>
    </source>
</reference>
<evidence type="ECO:0000256" key="3">
    <source>
        <dbReference type="PIRSR" id="PIRSR640198-3"/>
    </source>
</evidence>
<dbReference type="PROSITE" id="PS51459">
    <property type="entry name" value="FIDO"/>
    <property type="match status" value="1"/>
</dbReference>
<dbReference type="STRING" id="525365.HMPREF0548_1576"/>
<accession>C2EPI0</accession>
<dbReference type="SUPFAM" id="SSF140931">
    <property type="entry name" value="Fic-like"/>
    <property type="match status" value="1"/>
</dbReference>
<keyword evidence="2" id="KW-0067">ATP-binding</keyword>
<dbReference type="RefSeq" id="WP_007126071.1">
    <property type="nucleotide sequence ID" value="NZ_AZFO01000006.1"/>
</dbReference>
<feature type="active site" evidence="1">
    <location>
        <position position="160"/>
    </location>
</feature>
<dbReference type="GO" id="GO:0005524">
    <property type="term" value="F:ATP binding"/>
    <property type="evidence" value="ECO:0007669"/>
    <property type="project" value="UniProtKB-KW"/>
</dbReference>
<evidence type="ECO:0000259" key="4">
    <source>
        <dbReference type="PROSITE" id="PS51459"/>
    </source>
</evidence>
<dbReference type="PANTHER" id="PTHR13504">
    <property type="entry name" value="FIDO DOMAIN-CONTAINING PROTEIN DDB_G0283145"/>
    <property type="match status" value="1"/>
</dbReference>
<protein>
    <submittedName>
        <fullName evidence="5">Fic family protein</fullName>
    </submittedName>
</protein>
<evidence type="ECO:0000256" key="1">
    <source>
        <dbReference type="PIRSR" id="PIRSR640198-1"/>
    </source>
</evidence>
<dbReference type="PATRIC" id="fig|525365.8.peg.1863"/>
<gene>
    <name evidence="5" type="ORF">HMPREF0548_1576</name>
</gene>
<feature type="domain" description="Fido" evidence="4">
    <location>
        <begin position="78"/>
        <end position="217"/>
    </location>
</feature>
<dbReference type="Pfam" id="PF02661">
    <property type="entry name" value="Fic"/>
    <property type="match status" value="1"/>
</dbReference>
<dbReference type="Gene3D" id="1.10.3290.10">
    <property type="entry name" value="Fido-like domain"/>
    <property type="match status" value="1"/>
</dbReference>
<dbReference type="Proteomes" id="UP000005583">
    <property type="component" value="Unassembled WGS sequence"/>
</dbReference>